<protein>
    <submittedName>
        <fullName evidence="2">Fatty acid desaturase</fullName>
    </submittedName>
</protein>
<evidence type="ECO:0000313" key="2">
    <source>
        <dbReference type="EMBL" id="MBB5374242.1"/>
    </source>
</evidence>
<evidence type="ECO:0000313" key="3">
    <source>
        <dbReference type="Proteomes" id="UP000553706"/>
    </source>
</evidence>
<reference evidence="2 3" key="1">
    <citation type="submission" date="2020-08" db="EMBL/GenBank/DDBJ databases">
        <title>Genomic Encyclopedia of Type Strains, Phase IV (KMG-IV): sequencing the most valuable type-strain genomes for metagenomic binning, comparative biology and taxonomic classification.</title>
        <authorList>
            <person name="Goeker M."/>
        </authorList>
    </citation>
    <scope>NUCLEOTIDE SEQUENCE [LARGE SCALE GENOMIC DNA]</scope>
    <source>
        <strain evidence="2 3">DSM 27026</strain>
    </source>
</reference>
<dbReference type="Pfam" id="PF12966">
    <property type="entry name" value="AtpR"/>
    <property type="match status" value="1"/>
</dbReference>
<accession>A0A840VVT0</accession>
<name>A0A840VVT0_9PROT</name>
<proteinExistence type="predicted"/>
<organism evidence="2 3">
    <name type="scientific">Acidocella aromatica</name>
    <dbReference type="NCBI Taxonomy" id="1303579"/>
    <lineage>
        <taxon>Bacteria</taxon>
        <taxon>Pseudomonadati</taxon>
        <taxon>Pseudomonadota</taxon>
        <taxon>Alphaproteobacteria</taxon>
        <taxon>Acetobacterales</taxon>
        <taxon>Acidocellaceae</taxon>
        <taxon>Acidocella</taxon>
    </lineage>
</organism>
<dbReference type="RefSeq" id="WP_183267256.1">
    <property type="nucleotide sequence ID" value="NZ_JACHFJ010000013.1"/>
</dbReference>
<dbReference type="Proteomes" id="UP000553706">
    <property type="component" value="Unassembled WGS sequence"/>
</dbReference>
<keyword evidence="1" id="KW-0812">Transmembrane</keyword>
<dbReference type="AlphaFoldDB" id="A0A840VVT0"/>
<keyword evidence="1" id="KW-1133">Transmembrane helix</keyword>
<keyword evidence="1" id="KW-0472">Membrane</keyword>
<keyword evidence="3" id="KW-1185">Reference proteome</keyword>
<sequence>MTLAGLDVFRQSCALGLWFIAGCGLGLLYFRVLWWNVRLLTSGAKPVMAALLGAVRFAGLGFALFLASHSGVLPLLAMVLGVLAGRGAVVRRLRPEAA</sequence>
<comment type="caution">
    <text evidence="2">The sequence shown here is derived from an EMBL/GenBank/DDBJ whole genome shotgun (WGS) entry which is preliminary data.</text>
</comment>
<dbReference type="InterPro" id="IPR017581">
    <property type="entry name" value="AtpR-like"/>
</dbReference>
<feature type="transmembrane region" description="Helical" evidence="1">
    <location>
        <begin position="15"/>
        <end position="34"/>
    </location>
</feature>
<gene>
    <name evidence="2" type="ORF">HNP71_002513</name>
</gene>
<feature type="transmembrane region" description="Helical" evidence="1">
    <location>
        <begin position="72"/>
        <end position="89"/>
    </location>
</feature>
<evidence type="ECO:0000256" key="1">
    <source>
        <dbReference type="SAM" id="Phobius"/>
    </source>
</evidence>
<dbReference type="EMBL" id="JACHFJ010000013">
    <property type="protein sequence ID" value="MBB5374242.1"/>
    <property type="molecule type" value="Genomic_DNA"/>
</dbReference>